<comment type="caution">
    <text evidence="8">The sequence shown here is derived from an EMBL/GenBank/DDBJ whole genome shotgun (WGS) entry which is preliminary data.</text>
</comment>
<comment type="catalytic activity">
    <reaction evidence="1 5">
        <text>[protein]-peptidylproline (omega=180) = [protein]-peptidylproline (omega=0)</text>
        <dbReference type="Rhea" id="RHEA:16237"/>
        <dbReference type="Rhea" id="RHEA-COMP:10747"/>
        <dbReference type="Rhea" id="RHEA-COMP:10748"/>
        <dbReference type="ChEBI" id="CHEBI:83833"/>
        <dbReference type="ChEBI" id="CHEBI:83834"/>
        <dbReference type="EC" id="5.2.1.8"/>
    </reaction>
</comment>
<evidence type="ECO:0000313" key="8">
    <source>
        <dbReference type="EMBL" id="CAF4336571.1"/>
    </source>
</evidence>
<dbReference type="PROSITE" id="PS50059">
    <property type="entry name" value="FKBP_PPIASE"/>
    <property type="match status" value="1"/>
</dbReference>
<reference evidence="8" key="1">
    <citation type="submission" date="2021-02" db="EMBL/GenBank/DDBJ databases">
        <authorList>
            <person name="Nowell W R."/>
        </authorList>
    </citation>
    <scope>NUCLEOTIDE SEQUENCE</scope>
</reference>
<protein>
    <recommendedName>
        <fullName evidence="2 5">peptidylprolyl isomerase</fullName>
        <ecNumber evidence="2 5">5.2.1.8</ecNumber>
    </recommendedName>
</protein>
<feature type="compositionally biased region" description="Basic residues" evidence="6">
    <location>
        <begin position="1"/>
        <end position="10"/>
    </location>
</feature>
<dbReference type="InterPro" id="IPR001179">
    <property type="entry name" value="PPIase_FKBP_dom"/>
</dbReference>
<dbReference type="GO" id="GO:0003755">
    <property type="term" value="F:peptidyl-prolyl cis-trans isomerase activity"/>
    <property type="evidence" value="ECO:0007669"/>
    <property type="project" value="UniProtKB-KW"/>
</dbReference>
<dbReference type="Pfam" id="PF00254">
    <property type="entry name" value="FKBP_C"/>
    <property type="match status" value="1"/>
</dbReference>
<evidence type="ECO:0000256" key="6">
    <source>
        <dbReference type="SAM" id="MobiDB-lite"/>
    </source>
</evidence>
<proteinExistence type="predicted"/>
<evidence type="ECO:0000313" key="9">
    <source>
        <dbReference type="Proteomes" id="UP000663881"/>
    </source>
</evidence>
<feature type="compositionally biased region" description="Basic and acidic residues" evidence="6">
    <location>
        <begin position="11"/>
        <end position="26"/>
    </location>
</feature>
<evidence type="ECO:0000256" key="1">
    <source>
        <dbReference type="ARBA" id="ARBA00000971"/>
    </source>
</evidence>
<dbReference type="EMBL" id="CAJOAY010020143">
    <property type="protein sequence ID" value="CAF4336571.1"/>
    <property type="molecule type" value="Genomic_DNA"/>
</dbReference>
<evidence type="ECO:0000256" key="2">
    <source>
        <dbReference type="ARBA" id="ARBA00013194"/>
    </source>
</evidence>
<dbReference type="EC" id="5.2.1.8" evidence="2 5"/>
<evidence type="ECO:0000256" key="5">
    <source>
        <dbReference type="PROSITE-ProRule" id="PRU00277"/>
    </source>
</evidence>
<evidence type="ECO:0000259" key="7">
    <source>
        <dbReference type="PROSITE" id="PS50059"/>
    </source>
</evidence>
<feature type="region of interest" description="Disordered" evidence="6">
    <location>
        <begin position="1"/>
        <end position="88"/>
    </location>
</feature>
<dbReference type="SUPFAM" id="SSF54534">
    <property type="entry name" value="FKBP-like"/>
    <property type="match status" value="1"/>
</dbReference>
<dbReference type="Proteomes" id="UP000663881">
    <property type="component" value="Unassembled WGS sequence"/>
</dbReference>
<dbReference type="Gene3D" id="3.10.50.40">
    <property type="match status" value="1"/>
</dbReference>
<gene>
    <name evidence="8" type="ORF">OKA104_LOCUS48054</name>
</gene>
<feature type="compositionally biased region" description="Low complexity" evidence="6">
    <location>
        <begin position="54"/>
        <end position="72"/>
    </location>
</feature>
<name>A0A820K5J3_9BILA</name>
<feature type="domain" description="PPIase FKBP-type" evidence="7">
    <location>
        <begin position="97"/>
        <end position="145"/>
    </location>
</feature>
<dbReference type="PANTHER" id="PTHR43811">
    <property type="entry name" value="FKBP-TYPE PEPTIDYL-PROLYL CIS-TRANS ISOMERASE FKPA"/>
    <property type="match status" value="1"/>
</dbReference>
<keyword evidence="4 5" id="KW-0413">Isomerase</keyword>
<evidence type="ECO:0000256" key="3">
    <source>
        <dbReference type="ARBA" id="ARBA00023110"/>
    </source>
</evidence>
<dbReference type="InterPro" id="IPR046357">
    <property type="entry name" value="PPIase_dom_sf"/>
</dbReference>
<feature type="non-terminal residue" evidence="8">
    <location>
        <position position="1"/>
    </location>
</feature>
<evidence type="ECO:0000256" key="4">
    <source>
        <dbReference type="ARBA" id="ARBA00023235"/>
    </source>
</evidence>
<sequence>AASDKGKKRARSESNGHSKKEELETKKSKKNKNIKEEPVTPSNTESKKTKNAAKETTATPSNDTSATTSTTADAKKKPNSLEIKDLQVGNGPEAKLGKTVAVYYTGRLKSNNKQFDSCTKGKPFRFRLGAGEVIRGWDQGVKGTM</sequence>
<dbReference type="PANTHER" id="PTHR43811:SF19">
    <property type="entry name" value="39 KDA FK506-BINDING NUCLEAR PROTEIN"/>
    <property type="match status" value="1"/>
</dbReference>
<dbReference type="AlphaFoldDB" id="A0A820K5J3"/>
<keyword evidence="3 5" id="KW-0697">Rotamase</keyword>
<accession>A0A820K5J3</accession>
<organism evidence="8 9">
    <name type="scientific">Adineta steineri</name>
    <dbReference type="NCBI Taxonomy" id="433720"/>
    <lineage>
        <taxon>Eukaryota</taxon>
        <taxon>Metazoa</taxon>
        <taxon>Spiralia</taxon>
        <taxon>Gnathifera</taxon>
        <taxon>Rotifera</taxon>
        <taxon>Eurotatoria</taxon>
        <taxon>Bdelloidea</taxon>
        <taxon>Adinetida</taxon>
        <taxon>Adinetidae</taxon>
        <taxon>Adineta</taxon>
    </lineage>
</organism>